<evidence type="ECO:0000313" key="2">
    <source>
        <dbReference type="Proteomes" id="UP001221757"/>
    </source>
</evidence>
<dbReference type="EMBL" id="JARKIE010000374">
    <property type="protein sequence ID" value="KAJ7648842.1"/>
    <property type="molecule type" value="Genomic_DNA"/>
</dbReference>
<protein>
    <submittedName>
        <fullName evidence="1">Uncharacterized protein</fullName>
    </submittedName>
</protein>
<comment type="caution">
    <text evidence="1">The sequence shown here is derived from an EMBL/GenBank/DDBJ whole genome shotgun (WGS) entry which is preliminary data.</text>
</comment>
<reference evidence="1" key="1">
    <citation type="submission" date="2023-03" db="EMBL/GenBank/DDBJ databases">
        <title>Massive genome expansion in bonnet fungi (Mycena s.s.) driven by repeated elements and novel gene families across ecological guilds.</title>
        <authorList>
            <consortium name="Lawrence Berkeley National Laboratory"/>
            <person name="Harder C.B."/>
            <person name="Miyauchi S."/>
            <person name="Viragh M."/>
            <person name="Kuo A."/>
            <person name="Thoen E."/>
            <person name="Andreopoulos B."/>
            <person name="Lu D."/>
            <person name="Skrede I."/>
            <person name="Drula E."/>
            <person name="Henrissat B."/>
            <person name="Morin E."/>
            <person name="Kohler A."/>
            <person name="Barry K."/>
            <person name="LaButti K."/>
            <person name="Morin E."/>
            <person name="Salamov A."/>
            <person name="Lipzen A."/>
            <person name="Mereny Z."/>
            <person name="Hegedus B."/>
            <person name="Baldrian P."/>
            <person name="Stursova M."/>
            <person name="Weitz H."/>
            <person name="Taylor A."/>
            <person name="Grigoriev I.V."/>
            <person name="Nagy L.G."/>
            <person name="Martin F."/>
            <person name="Kauserud H."/>
        </authorList>
    </citation>
    <scope>NUCLEOTIDE SEQUENCE</scope>
    <source>
        <strain evidence="1">CBHHK067</strain>
    </source>
</reference>
<accession>A0AAD7CH99</accession>
<sequence length="213" mass="22933">MGQYRSPHKDTQVVLVKQSSPNGGRTSRDVSAASCLGSVGKATDGNDAHTPKWVSEARKSRGSLVQCQAGAGVRHAAGVLGHLVHIEGFWPGWRVDRKSCDFGPGVRPKGSVGSNRWCLQWIISRRSIPVSARGRGVCLGDVRMRFQHIQSSQHGRGGTQRSGVPPMKRRLLARGDFESIKTVLGCLQRSQKVTGPIQADGVATVYASIPCNL</sequence>
<proteinExistence type="predicted"/>
<dbReference type="Proteomes" id="UP001221757">
    <property type="component" value="Unassembled WGS sequence"/>
</dbReference>
<name>A0AAD7CH99_MYCRO</name>
<evidence type="ECO:0000313" key="1">
    <source>
        <dbReference type="EMBL" id="KAJ7648842.1"/>
    </source>
</evidence>
<keyword evidence="2" id="KW-1185">Reference proteome</keyword>
<gene>
    <name evidence="1" type="ORF">B0H17DRAFT_1147931</name>
</gene>
<organism evidence="1 2">
    <name type="scientific">Mycena rosella</name>
    <name type="common">Pink bonnet</name>
    <name type="synonym">Agaricus rosellus</name>
    <dbReference type="NCBI Taxonomy" id="1033263"/>
    <lineage>
        <taxon>Eukaryota</taxon>
        <taxon>Fungi</taxon>
        <taxon>Dikarya</taxon>
        <taxon>Basidiomycota</taxon>
        <taxon>Agaricomycotina</taxon>
        <taxon>Agaricomycetes</taxon>
        <taxon>Agaricomycetidae</taxon>
        <taxon>Agaricales</taxon>
        <taxon>Marasmiineae</taxon>
        <taxon>Mycenaceae</taxon>
        <taxon>Mycena</taxon>
    </lineage>
</organism>
<dbReference type="AlphaFoldDB" id="A0AAD7CH99"/>